<keyword evidence="4" id="KW-1185">Reference proteome</keyword>
<dbReference type="PROSITE" id="PS00636">
    <property type="entry name" value="DNAJ_1"/>
    <property type="match status" value="1"/>
</dbReference>
<protein>
    <submittedName>
        <fullName evidence="3">Chaperone DnaJ domain-containing protein</fullName>
    </submittedName>
</protein>
<sequence length="281" mass="32019">MTKDYYEILQINRNASLEDVQRSFRELSLKFHPDKSKRSDNVDKFKDVAEAYDVLSDSKTRAVFDQYGEEGLKNGIPSHPGFDGYKGGYELHGSPEEVFQKFFGCKNPFQELTLEELYHGATKKIKIQKKVLDKNTGLAGQIEKILTINVKKGWKTGTKVVFPKEGDQDRNIIPADLVFVVAEKPHALFTRQGNNLRFKAKVSLHDALIGTVLEIETLDNRHLHIPVIGIVDSKSEKIVKGEGMPISNKENEKGDLIINFEIEFPKYLNDEQKQYIHKALK</sequence>
<dbReference type="EMBL" id="KE561300">
    <property type="protein sequence ID" value="EPZ31158.1"/>
    <property type="molecule type" value="Genomic_DNA"/>
</dbReference>
<dbReference type="PROSITE" id="PS50076">
    <property type="entry name" value="DNAJ_2"/>
    <property type="match status" value="1"/>
</dbReference>
<dbReference type="SUPFAM" id="SSF46565">
    <property type="entry name" value="Chaperone J-domain"/>
    <property type="match status" value="1"/>
</dbReference>
<dbReference type="GO" id="GO:0051087">
    <property type="term" value="F:protein-folding chaperone binding"/>
    <property type="evidence" value="ECO:0007669"/>
    <property type="project" value="TreeGrafter"/>
</dbReference>
<dbReference type="InterPro" id="IPR001623">
    <property type="entry name" value="DnaJ_domain"/>
</dbReference>
<dbReference type="CDD" id="cd10747">
    <property type="entry name" value="DnaJ_C"/>
    <property type="match status" value="1"/>
</dbReference>
<dbReference type="InterPro" id="IPR036869">
    <property type="entry name" value="J_dom_sf"/>
</dbReference>
<keyword evidence="1" id="KW-0143">Chaperone</keyword>
<evidence type="ECO:0000256" key="1">
    <source>
        <dbReference type="ARBA" id="ARBA00023186"/>
    </source>
</evidence>
<evidence type="ECO:0000313" key="4">
    <source>
        <dbReference type="Proteomes" id="UP000030755"/>
    </source>
</evidence>
<dbReference type="InterPro" id="IPR018253">
    <property type="entry name" value="DnaJ_domain_CS"/>
</dbReference>
<dbReference type="STRING" id="988480.A0A075AN52"/>
<proteinExistence type="predicted"/>
<feature type="domain" description="J" evidence="2">
    <location>
        <begin position="4"/>
        <end position="68"/>
    </location>
</feature>
<dbReference type="HOGENOM" id="CLU_017633_10_2_1"/>
<dbReference type="GO" id="GO:0051082">
    <property type="term" value="F:unfolded protein binding"/>
    <property type="evidence" value="ECO:0007669"/>
    <property type="project" value="InterPro"/>
</dbReference>
<name>A0A075AN52_ROZAC</name>
<dbReference type="OMA" id="SSKYVYH"/>
<dbReference type="InterPro" id="IPR002939">
    <property type="entry name" value="DnaJ_C"/>
</dbReference>
<evidence type="ECO:0000259" key="2">
    <source>
        <dbReference type="PROSITE" id="PS50076"/>
    </source>
</evidence>
<dbReference type="GO" id="GO:0005829">
    <property type="term" value="C:cytosol"/>
    <property type="evidence" value="ECO:0007669"/>
    <property type="project" value="TreeGrafter"/>
</dbReference>
<organism evidence="3 4">
    <name type="scientific">Rozella allomycis (strain CSF55)</name>
    <dbReference type="NCBI Taxonomy" id="988480"/>
    <lineage>
        <taxon>Eukaryota</taxon>
        <taxon>Fungi</taxon>
        <taxon>Fungi incertae sedis</taxon>
        <taxon>Cryptomycota</taxon>
        <taxon>Cryptomycota incertae sedis</taxon>
        <taxon>Rozella</taxon>
    </lineage>
</organism>
<dbReference type="AlphaFoldDB" id="A0A075AN52"/>
<dbReference type="OrthoDB" id="10250354at2759"/>
<dbReference type="Gene3D" id="1.10.287.110">
    <property type="entry name" value="DnaJ domain"/>
    <property type="match status" value="1"/>
</dbReference>
<dbReference type="PRINTS" id="PR00625">
    <property type="entry name" value="JDOMAIN"/>
</dbReference>
<dbReference type="Pfam" id="PF00226">
    <property type="entry name" value="DnaJ"/>
    <property type="match status" value="1"/>
</dbReference>
<dbReference type="Pfam" id="PF01556">
    <property type="entry name" value="DnaJ_C"/>
    <property type="match status" value="1"/>
</dbReference>
<dbReference type="InterPro" id="IPR051339">
    <property type="entry name" value="DnaJ_subfamily_B"/>
</dbReference>
<accession>A0A075AN52</accession>
<dbReference type="GO" id="GO:0006457">
    <property type="term" value="P:protein folding"/>
    <property type="evidence" value="ECO:0007669"/>
    <property type="project" value="InterPro"/>
</dbReference>
<gene>
    <name evidence="3" type="ORF">O9G_001069</name>
</gene>
<dbReference type="SMART" id="SM00271">
    <property type="entry name" value="DnaJ"/>
    <property type="match status" value="1"/>
</dbReference>
<dbReference type="SUPFAM" id="SSF49493">
    <property type="entry name" value="HSP40/DnaJ peptide-binding domain"/>
    <property type="match status" value="2"/>
</dbReference>
<dbReference type="CDD" id="cd06257">
    <property type="entry name" value="DnaJ"/>
    <property type="match status" value="1"/>
</dbReference>
<dbReference type="FunFam" id="1.10.287.110:FF:000106">
    <property type="entry name" value="Putative heat shock protein-like protein"/>
    <property type="match status" value="1"/>
</dbReference>
<dbReference type="PANTHER" id="PTHR24078">
    <property type="entry name" value="DNAJ HOMOLOG SUBFAMILY C MEMBER"/>
    <property type="match status" value="1"/>
</dbReference>
<dbReference type="Proteomes" id="UP000030755">
    <property type="component" value="Unassembled WGS sequence"/>
</dbReference>
<reference evidence="3 4" key="1">
    <citation type="journal article" date="2013" name="Curr. Biol.">
        <title>Shared signatures of parasitism and phylogenomics unite Cryptomycota and microsporidia.</title>
        <authorList>
            <person name="James T.Y."/>
            <person name="Pelin A."/>
            <person name="Bonen L."/>
            <person name="Ahrendt S."/>
            <person name="Sain D."/>
            <person name="Corradi N."/>
            <person name="Stajich J.E."/>
        </authorList>
    </citation>
    <scope>NUCLEOTIDE SEQUENCE [LARGE SCALE GENOMIC DNA]</scope>
    <source>
        <strain evidence="3 4">CSF55</strain>
    </source>
</reference>
<dbReference type="FunFam" id="2.60.260.20:FF:000006">
    <property type="entry name" value="DnaJ subfamily B member 13"/>
    <property type="match status" value="1"/>
</dbReference>
<dbReference type="InterPro" id="IPR008971">
    <property type="entry name" value="HSP40/DnaJ_pept-bd"/>
</dbReference>
<evidence type="ECO:0000313" key="3">
    <source>
        <dbReference type="EMBL" id="EPZ31158.1"/>
    </source>
</evidence>
<dbReference type="PANTHER" id="PTHR24078:SF519">
    <property type="entry name" value="DNAJ HOMOLOG SUBFAMILY B MEMBER 13"/>
    <property type="match status" value="1"/>
</dbReference>
<dbReference type="FunFam" id="2.60.260.20:FF:000002">
    <property type="entry name" value="Dnaj homolog subfamily b member"/>
    <property type="match status" value="1"/>
</dbReference>
<dbReference type="Gene3D" id="2.60.260.20">
    <property type="entry name" value="Urease metallochaperone UreE, N-terminal domain"/>
    <property type="match status" value="2"/>
</dbReference>